<dbReference type="GO" id="GO:0003700">
    <property type="term" value="F:DNA-binding transcription factor activity"/>
    <property type="evidence" value="ECO:0007669"/>
    <property type="project" value="InterPro"/>
</dbReference>
<gene>
    <name evidence="6" type="ORF">J2W88_003464</name>
    <name evidence="7" type="ORF">J2W93_002646</name>
</gene>
<dbReference type="PRINTS" id="PR00778">
    <property type="entry name" value="HTHARSR"/>
</dbReference>
<dbReference type="Proteomes" id="UP001253458">
    <property type="component" value="Unassembled WGS sequence"/>
</dbReference>
<dbReference type="PROSITE" id="PS50987">
    <property type="entry name" value="HTH_ARSR_2"/>
    <property type="match status" value="1"/>
</dbReference>
<dbReference type="Gene3D" id="3.40.250.10">
    <property type="entry name" value="Rhodanese-like domain"/>
    <property type="match status" value="1"/>
</dbReference>
<reference evidence="6 8" key="1">
    <citation type="submission" date="2023-07" db="EMBL/GenBank/DDBJ databases">
        <title>Sorghum-associated microbial communities from plants grown in Nebraska, USA.</title>
        <authorList>
            <person name="Schachtman D."/>
        </authorList>
    </citation>
    <scope>NUCLEOTIDE SEQUENCE</scope>
    <source>
        <strain evidence="7 8">BE105</strain>
        <strain evidence="6">BE69</strain>
    </source>
</reference>
<keyword evidence="8" id="KW-1185">Reference proteome</keyword>
<dbReference type="InterPro" id="IPR051011">
    <property type="entry name" value="Metal_resp_trans_reg"/>
</dbReference>
<dbReference type="PROSITE" id="PS50206">
    <property type="entry name" value="RHODANESE_3"/>
    <property type="match status" value="1"/>
</dbReference>
<dbReference type="InterPro" id="IPR036388">
    <property type="entry name" value="WH-like_DNA-bd_sf"/>
</dbReference>
<evidence type="ECO:0000256" key="3">
    <source>
        <dbReference type="ARBA" id="ARBA00023163"/>
    </source>
</evidence>
<dbReference type="NCBIfam" id="NF033788">
    <property type="entry name" value="HTH_metalloreg"/>
    <property type="match status" value="1"/>
</dbReference>
<protein>
    <submittedName>
        <fullName evidence="6">Rhodanese-related sulfurtransferase</fullName>
    </submittedName>
</protein>
<dbReference type="InterPro" id="IPR001845">
    <property type="entry name" value="HTH_ArsR_DNA-bd_dom"/>
</dbReference>
<dbReference type="SUPFAM" id="SSF52821">
    <property type="entry name" value="Rhodanese/Cell cycle control phosphatase"/>
    <property type="match status" value="1"/>
</dbReference>
<dbReference type="PANTHER" id="PTHR43132">
    <property type="entry name" value="ARSENICAL RESISTANCE OPERON REPRESSOR ARSR-RELATED"/>
    <property type="match status" value="1"/>
</dbReference>
<dbReference type="Proteomes" id="UP001249076">
    <property type="component" value="Unassembled WGS sequence"/>
</dbReference>
<dbReference type="InterPro" id="IPR011991">
    <property type="entry name" value="ArsR-like_HTH"/>
</dbReference>
<name>A0AAJ2C152_ACIDE</name>
<dbReference type="Pfam" id="PF01022">
    <property type="entry name" value="HTH_5"/>
    <property type="match status" value="1"/>
</dbReference>
<evidence type="ECO:0000259" key="4">
    <source>
        <dbReference type="PROSITE" id="PS50206"/>
    </source>
</evidence>
<evidence type="ECO:0000256" key="1">
    <source>
        <dbReference type="ARBA" id="ARBA00023015"/>
    </source>
</evidence>
<dbReference type="CDD" id="cd00158">
    <property type="entry name" value="RHOD"/>
    <property type="match status" value="1"/>
</dbReference>
<dbReference type="CDD" id="cd00090">
    <property type="entry name" value="HTH_ARSR"/>
    <property type="match status" value="1"/>
</dbReference>
<evidence type="ECO:0000259" key="5">
    <source>
        <dbReference type="PROSITE" id="PS50987"/>
    </source>
</evidence>
<dbReference type="EMBL" id="JAVDTS010000003">
    <property type="protein sequence ID" value="MDR6837808.1"/>
    <property type="molecule type" value="Genomic_DNA"/>
</dbReference>
<dbReference type="InterPro" id="IPR001763">
    <property type="entry name" value="Rhodanese-like_dom"/>
</dbReference>
<dbReference type="InterPro" id="IPR036390">
    <property type="entry name" value="WH_DNA-bd_sf"/>
</dbReference>
<evidence type="ECO:0000313" key="6">
    <source>
        <dbReference type="EMBL" id="MDR6768162.1"/>
    </source>
</evidence>
<evidence type="ECO:0000256" key="2">
    <source>
        <dbReference type="ARBA" id="ARBA00023125"/>
    </source>
</evidence>
<organism evidence="6 9">
    <name type="scientific">Acidovorax delafieldii</name>
    <name type="common">Pseudomonas delafieldii</name>
    <dbReference type="NCBI Taxonomy" id="47920"/>
    <lineage>
        <taxon>Bacteria</taxon>
        <taxon>Pseudomonadati</taxon>
        <taxon>Pseudomonadota</taxon>
        <taxon>Betaproteobacteria</taxon>
        <taxon>Burkholderiales</taxon>
        <taxon>Comamonadaceae</taxon>
        <taxon>Acidovorax</taxon>
    </lineage>
</organism>
<dbReference type="Pfam" id="PF00581">
    <property type="entry name" value="Rhodanese"/>
    <property type="match status" value="1"/>
</dbReference>
<evidence type="ECO:0000313" key="8">
    <source>
        <dbReference type="Proteomes" id="UP001249076"/>
    </source>
</evidence>
<evidence type="ECO:0000313" key="9">
    <source>
        <dbReference type="Proteomes" id="UP001253458"/>
    </source>
</evidence>
<dbReference type="InterPro" id="IPR036873">
    <property type="entry name" value="Rhodanese-like_dom_sf"/>
</dbReference>
<keyword evidence="3" id="KW-0804">Transcription</keyword>
<sequence length="222" mass="24632">MNARTLKDLLYEQVARIGKSLSSPKRLELLELLAQSEKSVETLALQAGIDLRLASAHLKALREARLVATRRDGRHIYNRLSGQDVSQLWVALRETAEEHLVELRVALGQMTSQPDTLVSEGRESLLEKARHGEIVVIDVRPSSEFNAGHLPFARSMPLDELEKRLADLPADRTIVAYCRGPFCLMSDEAVQLLRARGFVARKISDGVSEWAASGLPIETSAQ</sequence>
<dbReference type="PANTHER" id="PTHR43132:SF8">
    <property type="entry name" value="HTH-TYPE TRANSCRIPTIONAL REGULATOR KMTR"/>
    <property type="match status" value="1"/>
</dbReference>
<dbReference type="SMART" id="SM00418">
    <property type="entry name" value="HTH_ARSR"/>
    <property type="match status" value="1"/>
</dbReference>
<comment type="caution">
    <text evidence="6">The sequence shown here is derived from an EMBL/GenBank/DDBJ whole genome shotgun (WGS) entry which is preliminary data.</text>
</comment>
<feature type="domain" description="HTH arsR-type" evidence="5">
    <location>
        <begin position="6"/>
        <end position="100"/>
    </location>
</feature>
<keyword evidence="2" id="KW-0238">DNA-binding</keyword>
<dbReference type="SUPFAM" id="SSF46785">
    <property type="entry name" value="Winged helix' DNA-binding domain"/>
    <property type="match status" value="1"/>
</dbReference>
<dbReference type="Gene3D" id="1.10.10.10">
    <property type="entry name" value="Winged helix-like DNA-binding domain superfamily/Winged helix DNA-binding domain"/>
    <property type="match status" value="1"/>
</dbReference>
<evidence type="ECO:0000313" key="7">
    <source>
        <dbReference type="EMBL" id="MDR6837808.1"/>
    </source>
</evidence>
<dbReference type="SMART" id="SM00450">
    <property type="entry name" value="RHOD"/>
    <property type="match status" value="1"/>
</dbReference>
<dbReference type="AlphaFoldDB" id="A0AAJ2C152"/>
<dbReference type="GO" id="GO:0003677">
    <property type="term" value="F:DNA binding"/>
    <property type="evidence" value="ECO:0007669"/>
    <property type="project" value="UniProtKB-KW"/>
</dbReference>
<dbReference type="RefSeq" id="WP_209818008.1">
    <property type="nucleotide sequence ID" value="NZ_JAVDTL010000005.1"/>
</dbReference>
<keyword evidence="1" id="KW-0805">Transcription regulation</keyword>
<accession>A0AAJ2C152</accession>
<dbReference type="EMBL" id="JAVDTL010000005">
    <property type="protein sequence ID" value="MDR6768162.1"/>
    <property type="molecule type" value="Genomic_DNA"/>
</dbReference>
<proteinExistence type="predicted"/>
<feature type="domain" description="Rhodanese" evidence="4">
    <location>
        <begin position="130"/>
        <end position="219"/>
    </location>
</feature>